<dbReference type="RefSeq" id="WP_260794183.1">
    <property type="nucleotide sequence ID" value="NZ_CP093313.1"/>
</dbReference>
<dbReference type="AlphaFoldDB" id="A0A9J7BUJ9"/>
<protein>
    <submittedName>
        <fullName evidence="2">EAL domain-containing protein</fullName>
    </submittedName>
</protein>
<name>A0A9J7BUJ9_9BACT</name>
<organism evidence="2 3">
    <name type="scientific">Occallatibacter riparius</name>
    <dbReference type="NCBI Taxonomy" id="1002689"/>
    <lineage>
        <taxon>Bacteria</taxon>
        <taxon>Pseudomonadati</taxon>
        <taxon>Acidobacteriota</taxon>
        <taxon>Terriglobia</taxon>
        <taxon>Terriglobales</taxon>
        <taxon>Acidobacteriaceae</taxon>
        <taxon>Occallatibacter</taxon>
    </lineage>
</organism>
<dbReference type="InterPro" id="IPR001633">
    <property type="entry name" value="EAL_dom"/>
</dbReference>
<dbReference type="PROSITE" id="PS50883">
    <property type="entry name" value="EAL"/>
    <property type="match status" value="1"/>
</dbReference>
<proteinExistence type="predicted"/>
<dbReference type="Proteomes" id="UP001059380">
    <property type="component" value="Chromosome"/>
</dbReference>
<dbReference type="InterPro" id="IPR029016">
    <property type="entry name" value="GAF-like_dom_sf"/>
</dbReference>
<dbReference type="InterPro" id="IPR035919">
    <property type="entry name" value="EAL_sf"/>
</dbReference>
<dbReference type="Pfam" id="PF01590">
    <property type="entry name" value="GAF"/>
    <property type="match status" value="1"/>
</dbReference>
<dbReference type="Gene3D" id="3.20.20.450">
    <property type="entry name" value="EAL domain"/>
    <property type="match status" value="1"/>
</dbReference>
<dbReference type="EMBL" id="CP093313">
    <property type="protein sequence ID" value="UWZ84677.1"/>
    <property type="molecule type" value="Genomic_DNA"/>
</dbReference>
<dbReference type="SMART" id="SM00065">
    <property type="entry name" value="GAF"/>
    <property type="match status" value="1"/>
</dbReference>
<feature type="domain" description="EAL" evidence="1">
    <location>
        <begin position="184"/>
        <end position="440"/>
    </location>
</feature>
<dbReference type="KEGG" id="orp:MOP44_01780"/>
<dbReference type="PANTHER" id="PTHR33121:SF70">
    <property type="entry name" value="SIGNALING PROTEIN YKOW"/>
    <property type="match status" value="1"/>
</dbReference>
<evidence type="ECO:0000259" key="1">
    <source>
        <dbReference type="PROSITE" id="PS50883"/>
    </source>
</evidence>
<dbReference type="SUPFAM" id="SSF55781">
    <property type="entry name" value="GAF domain-like"/>
    <property type="match status" value="1"/>
</dbReference>
<dbReference type="PANTHER" id="PTHR33121">
    <property type="entry name" value="CYCLIC DI-GMP PHOSPHODIESTERASE PDEF"/>
    <property type="match status" value="1"/>
</dbReference>
<reference evidence="2" key="1">
    <citation type="submission" date="2021-04" db="EMBL/GenBank/DDBJ databases">
        <title>Phylogenetic analysis of Acidobacteriaceae.</title>
        <authorList>
            <person name="Qiu L."/>
            <person name="Zhang Q."/>
        </authorList>
    </citation>
    <scope>NUCLEOTIDE SEQUENCE</scope>
    <source>
        <strain evidence="2">DSM 25168</strain>
    </source>
</reference>
<dbReference type="GO" id="GO:0071111">
    <property type="term" value="F:cyclic-guanylate-specific phosphodiesterase activity"/>
    <property type="evidence" value="ECO:0007669"/>
    <property type="project" value="InterPro"/>
</dbReference>
<dbReference type="FunFam" id="3.20.20.450:FF:000001">
    <property type="entry name" value="Cyclic di-GMP phosphodiesterase yahA"/>
    <property type="match status" value="1"/>
</dbReference>
<keyword evidence="3" id="KW-1185">Reference proteome</keyword>
<dbReference type="InterPro" id="IPR050706">
    <property type="entry name" value="Cyclic-di-GMP_PDE-like"/>
</dbReference>
<dbReference type="SUPFAM" id="SSF141868">
    <property type="entry name" value="EAL domain-like"/>
    <property type="match status" value="1"/>
</dbReference>
<dbReference type="InterPro" id="IPR003018">
    <property type="entry name" value="GAF"/>
</dbReference>
<accession>A0A9J7BUJ9</accession>
<evidence type="ECO:0000313" key="2">
    <source>
        <dbReference type="EMBL" id="UWZ84677.1"/>
    </source>
</evidence>
<gene>
    <name evidence="2" type="ORF">MOP44_01780</name>
</gene>
<dbReference type="SMART" id="SM00052">
    <property type="entry name" value="EAL"/>
    <property type="match status" value="1"/>
</dbReference>
<dbReference type="Gene3D" id="3.30.450.40">
    <property type="match status" value="1"/>
</dbReference>
<dbReference type="Pfam" id="PF00563">
    <property type="entry name" value="EAL"/>
    <property type="match status" value="1"/>
</dbReference>
<dbReference type="CDD" id="cd01948">
    <property type="entry name" value="EAL"/>
    <property type="match status" value="1"/>
</dbReference>
<sequence>MSEQFFEEEGARLAALDATGILDTPPDPAFDAITRLAAEYFNADTALIGFADETRYWVKSHWGEALREIPRQGSLFEMILASDAPCQVPGLHEWARSAGHWKQVNDRNFAFAASVPVRSSERLILGSLTLLYRHEHRSLTASELQSLENMAEMVSAQLELQRLRRICASQPARHVQAFRPNTEAWPRSADLRRALERREFVLHYQPEVDLASRRIVGLEALIRWHHPDRGLVSPMDFIPAAEESGMILPIGDWGLAEACNQIQVWREEDPRHGSLRVCVNLSARQFLREGLADHVETLLMQSGTSSRQLGLEMTESSLIPNMGTAVEVLGGLRSLGISLSMDDFGTGYSSLSNLHSFPFDVLKIDRSFVGRMSDGDQPLQIVRTIIELARVLGMDVVAEGIETRDQYRLLRQMGCRYGQGYLFAKPMPAREISHLLRLPGRVLPDPECAPTAYVA</sequence>
<evidence type="ECO:0000313" key="3">
    <source>
        <dbReference type="Proteomes" id="UP001059380"/>
    </source>
</evidence>